<dbReference type="Pfam" id="PF05569">
    <property type="entry name" value="Peptidase_M56"/>
    <property type="match status" value="1"/>
</dbReference>
<feature type="transmembrane region" description="Helical" evidence="3">
    <location>
        <begin position="37"/>
        <end position="57"/>
    </location>
</feature>
<gene>
    <name evidence="5" type="ORF">GCM10022276_04010</name>
</gene>
<dbReference type="PANTHER" id="PTHR34978:SF3">
    <property type="entry name" value="SLR0241 PROTEIN"/>
    <property type="match status" value="1"/>
</dbReference>
<feature type="coiled-coil region" evidence="1">
    <location>
        <begin position="394"/>
        <end position="433"/>
    </location>
</feature>
<organism evidence="5 6">
    <name type="scientific">Sphingomonas limnosediminicola</name>
    <dbReference type="NCBI Taxonomy" id="940133"/>
    <lineage>
        <taxon>Bacteria</taxon>
        <taxon>Pseudomonadati</taxon>
        <taxon>Pseudomonadota</taxon>
        <taxon>Alphaproteobacteria</taxon>
        <taxon>Sphingomonadales</taxon>
        <taxon>Sphingomonadaceae</taxon>
        <taxon>Sphingomonas</taxon>
    </lineage>
</organism>
<protein>
    <recommendedName>
        <fullName evidence="4">Peptidase M56 domain-containing protein</fullName>
    </recommendedName>
</protein>
<feature type="domain" description="Peptidase M56" evidence="4">
    <location>
        <begin position="4"/>
        <end position="297"/>
    </location>
</feature>
<feature type="transmembrane region" description="Helical" evidence="3">
    <location>
        <begin position="6"/>
        <end position="25"/>
    </location>
</feature>
<evidence type="ECO:0000313" key="5">
    <source>
        <dbReference type="EMBL" id="GAA3888091.1"/>
    </source>
</evidence>
<reference evidence="6" key="1">
    <citation type="journal article" date="2019" name="Int. J. Syst. Evol. Microbiol.">
        <title>The Global Catalogue of Microorganisms (GCM) 10K type strain sequencing project: providing services to taxonomists for standard genome sequencing and annotation.</title>
        <authorList>
            <consortium name="The Broad Institute Genomics Platform"/>
            <consortium name="The Broad Institute Genome Sequencing Center for Infectious Disease"/>
            <person name="Wu L."/>
            <person name="Ma J."/>
        </authorList>
    </citation>
    <scope>NUCLEOTIDE SEQUENCE [LARGE SCALE GENOMIC DNA]</scope>
    <source>
        <strain evidence="6">JCM 17543</strain>
    </source>
</reference>
<dbReference type="InterPro" id="IPR052173">
    <property type="entry name" value="Beta-lactam_resp_regulator"/>
</dbReference>
<dbReference type="PANTHER" id="PTHR34978">
    <property type="entry name" value="POSSIBLE SENSOR-TRANSDUCER PROTEIN BLAR"/>
    <property type="match status" value="1"/>
</dbReference>
<keyword evidence="3" id="KW-1133">Transmembrane helix</keyword>
<feature type="transmembrane region" description="Helical" evidence="3">
    <location>
        <begin position="105"/>
        <end position="130"/>
    </location>
</feature>
<feature type="transmembrane region" description="Helical" evidence="3">
    <location>
        <begin position="313"/>
        <end position="333"/>
    </location>
</feature>
<evidence type="ECO:0000313" key="6">
    <source>
        <dbReference type="Proteomes" id="UP001500827"/>
    </source>
</evidence>
<evidence type="ECO:0000256" key="1">
    <source>
        <dbReference type="SAM" id="Coils"/>
    </source>
</evidence>
<name>A0ABP7KU55_9SPHN</name>
<accession>A0ABP7KU55</accession>
<evidence type="ECO:0000256" key="3">
    <source>
        <dbReference type="SAM" id="Phobius"/>
    </source>
</evidence>
<evidence type="ECO:0000256" key="2">
    <source>
        <dbReference type="SAM" id="MobiDB-lite"/>
    </source>
</evidence>
<proteinExistence type="predicted"/>
<comment type="caution">
    <text evidence="5">The sequence shown here is derived from an EMBL/GenBank/DDBJ whole genome shotgun (WGS) entry which is preliminary data.</text>
</comment>
<keyword evidence="3" id="KW-0812">Transmembrane</keyword>
<dbReference type="Proteomes" id="UP001500827">
    <property type="component" value="Unassembled WGS sequence"/>
</dbReference>
<dbReference type="InterPro" id="IPR008756">
    <property type="entry name" value="Peptidase_M56"/>
</dbReference>
<keyword evidence="1" id="KW-0175">Coiled coil</keyword>
<feature type="compositionally biased region" description="Pro residues" evidence="2">
    <location>
        <begin position="602"/>
        <end position="612"/>
    </location>
</feature>
<sequence>MQVLIAIALKSLLIAGLTLGLLSLLKQRSAAERSWVAHIGLLALVIMAFAPLVIPTWRVEAPALLGSAPPIEAAAQPATLTTGDATLTTAPKALPEIKAPSRVSISLAAAATAAYAIPSAVLLFVTFLALARLVALRARADVLVDGHWLSALARAQRRMGFKHGTALLTSNELASPISWGLMRPVIVLNDRAVEAASEAEAIIAHELAHVARMDWVKLLLARIATALFWFNPLVWVLAREAHQLREEAADDAVLASDIVDTDYAQLLVGVARHECPGLLLGANGVAPSKSSLARRVARVLDGKSVRGPAARSFAMGVFVGAVLIAAPLAALTLTPGGTKKAAESGSPKAALAQVDTSKPYYSPSEPPADLAHIIASGVSTSVQTAKAAVAVDSVDDAQQARAEAFAEAARAAREARQDAADNAKDAMKEARNVMRVTLASNGRIDQAMKMRAAGISSDYVNAILATQPRLRSTEAANFAGLKAIGVSPEYARELAAAGFRNLDLNDLTTARAIGLEGAYVSGMASAGVPLRLNDYVKLRTVGVPVSYVTSIRRAGYSVTDTDKIVEMWAVGVKPDDLRVRVQPPAPPRTSRMGLPAAAPPNRRSPPAPPAPRPDPDDG</sequence>
<dbReference type="CDD" id="cd07341">
    <property type="entry name" value="M56_BlaR1_MecR1_like"/>
    <property type="match status" value="1"/>
</dbReference>
<dbReference type="EMBL" id="BAABBM010000001">
    <property type="protein sequence ID" value="GAA3888091.1"/>
    <property type="molecule type" value="Genomic_DNA"/>
</dbReference>
<keyword evidence="3" id="KW-0472">Membrane</keyword>
<feature type="region of interest" description="Disordered" evidence="2">
    <location>
        <begin position="578"/>
        <end position="618"/>
    </location>
</feature>
<keyword evidence="6" id="KW-1185">Reference proteome</keyword>
<evidence type="ECO:0000259" key="4">
    <source>
        <dbReference type="Pfam" id="PF05569"/>
    </source>
</evidence>
<dbReference type="RefSeq" id="WP_344698020.1">
    <property type="nucleotide sequence ID" value="NZ_BAABBM010000001.1"/>
</dbReference>